<evidence type="ECO:0000256" key="4">
    <source>
        <dbReference type="ARBA" id="ARBA00022989"/>
    </source>
</evidence>
<dbReference type="SUPFAM" id="SSF161070">
    <property type="entry name" value="SNF-like"/>
    <property type="match status" value="1"/>
</dbReference>
<dbReference type="InterPro" id="IPR047218">
    <property type="entry name" value="YocR/YhdH-like"/>
</dbReference>
<protein>
    <submittedName>
        <fullName evidence="7">Sodium:neurotransmitter symporter family protein</fullName>
    </submittedName>
</protein>
<evidence type="ECO:0000256" key="1">
    <source>
        <dbReference type="ARBA" id="ARBA00004141"/>
    </source>
</evidence>
<dbReference type="PANTHER" id="PTHR42948:SF1">
    <property type="entry name" value="TRANSPORTER"/>
    <property type="match status" value="1"/>
</dbReference>
<evidence type="ECO:0000313" key="7">
    <source>
        <dbReference type="EMBL" id="EET58981.1"/>
    </source>
</evidence>
<comment type="caution">
    <text evidence="7">The sequence shown here is derived from an EMBL/GenBank/DDBJ whole genome shotgun (WGS) entry which is preliminary data.</text>
</comment>
<evidence type="ECO:0000256" key="5">
    <source>
        <dbReference type="ARBA" id="ARBA00023136"/>
    </source>
</evidence>
<proteinExistence type="predicted"/>
<feature type="transmembrane region" description="Helical" evidence="6">
    <location>
        <begin position="306"/>
        <end position="327"/>
    </location>
</feature>
<feature type="transmembrane region" description="Helical" evidence="6">
    <location>
        <begin position="390"/>
        <end position="409"/>
    </location>
</feature>
<evidence type="ECO:0000256" key="3">
    <source>
        <dbReference type="ARBA" id="ARBA00022692"/>
    </source>
</evidence>
<feature type="transmembrane region" description="Helical" evidence="6">
    <location>
        <begin position="12"/>
        <end position="30"/>
    </location>
</feature>
<dbReference type="NCBIfam" id="NF037979">
    <property type="entry name" value="Na_transp"/>
    <property type="match status" value="1"/>
</dbReference>
<feature type="transmembrane region" description="Helical" evidence="6">
    <location>
        <begin position="257"/>
        <end position="281"/>
    </location>
</feature>
<dbReference type="eggNOG" id="COG0733">
    <property type="taxonomic scope" value="Bacteria"/>
</dbReference>
<dbReference type="AlphaFoldDB" id="C6LKA0"/>
<feature type="transmembrane region" description="Helical" evidence="6">
    <location>
        <begin position="94"/>
        <end position="115"/>
    </location>
</feature>
<dbReference type="PROSITE" id="PS50267">
    <property type="entry name" value="NA_NEUROTRAN_SYMP_3"/>
    <property type="match status" value="1"/>
</dbReference>
<dbReference type="OrthoDB" id="9762833at2"/>
<dbReference type="Pfam" id="PF00209">
    <property type="entry name" value="SNF"/>
    <property type="match status" value="2"/>
</dbReference>
<dbReference type="Proteomes" id="UP000005561">
    <property type="component" value="Unassembled WGS sequence"/>
</dbReference>
<gene>
    <name evidence="7" type="ORF">BRYFOR_09087</name>
</gene>
<feature type="transmembrane region" description="Helical" evidence="6">
    <location>
        <begin position="226"/>
        <end position="245"/>
    </location>
</feature>
<accession>C6LKA0</accession>
<keyword evidence="5 6" id="KW-0472">Membrane</keyword>
<evidence type="ECO:0000313" key="8">
    <source>
        <dbReference type="Proteomes" id="UP000005561"/>
    </source>
</evidence>
<comment type="subcellular location">
    <subcellularLocation>
        <location evidence="1">Membrane</location>
        <topology evidence="1">Multi-pass membrane protein</topology>
    </subcellularLocation>
</comment>
<dbReference type="InterPro" id="IPR037272">
    <property type="entry name" value="SNS_sf"/>
</dbReference>
<keyword evidence="8" id="KW-1185">Reference proteome</keyword>
<feature type="transmembrane region" description="Helical" evidence="6">
    <location>
        <begin position="430"/>
        <end position="451"/>
    </location>
</feature>
<sequence>MEREKFSSRLGFILISAGCAIGLGNVWRFPYITGQYSGAAFVLIYLFFLVILGLPIMVMEFAVGRASQKSAALSFDVLEPKGTKWHWYKWGAIAGNYLLMMFYTTIGGWMILYFVKMASGSFTGLDAEGVAAEFTGLMGQPGLMTFCMILVVAVCFFICAGGLQKGVERITKYMMLCLLFLMIILAVHSVFLEGGSEGLEFYLKPDFGKLVEAGIGEAVFAAMGQAFFTLSLGIGAIAIFGSYIGKERALTGEAVSVTLLDTGVALMAGLIIFPACFAYNVQPDSGPRLIFITLPNVFQSMAGGRIWGSLFFLFMTFAAMSTIIAVFENIISFAMDLTGCSRKKAVIVNFIAIVILSMPCVLGFNLWSGFMPFGEGTNVLDLEDFIVSNNLLPLGSLVYLLFCTSRYGWGFKNFMKEANTGNGIKFPAWARVYVSYILPLIVLFIFVEGYISKFL</sequence>
<dbReference type="InterPro" id="IPR000175">
    <property type="entry name" value="Na/ntran_symport"/>
</dbReference>
<name>C6LKA0_9FIRM</name>
<dbReference type="GO" id="GO:0016020">
    <property type="term" value="C:membrane"/>
    <property type="evidence" value="ECO:0007669"/>
    <property type="project" value="UniProtKB-SubCell"/>
</dbReference>
<dbReference type="RefSeq" id="WP_006863849.1">
    <property type="nucleotide sequence ID" value="NZ_ACCL02000023.1"/>
</dbReference>
<keyword evidence="3 6" id="KW-0812">Transmembrane</keyword>
<feature type="transmembrane region" description="Helical" evidence="6">
    <location>
        <begin position="143"/>
        <end position="161"/>
    </location>
</feature>
<reference evidence="7" key="1">
    <citation type="submission" date="2009-07" db="EMBL/GenBank/DDBJ databases">
        <authorList>
            <person name="Weinstock G."/>
            <person name="Sodergren E."/>
            <person name="Clifton S."/>
            <person name="Fulton L."/>
            <person name="Fulton B."/>
            <person name="Courtney L."/>
            <person name="Fronick C."/>
            <person name="Harrison M."/>
            <person name="Strong C."/>
            <person name="Farmer C."/>
            <person name="Delahaunty K."/>
            <person name="Markovic C."/>
            <person name="Hall O."/>
            <person name="Minx P."/>
            <person name="Tomlinson C."/>
            <person name="Mitreva M."/>
            <person name="Nelson J."/>
            <person name="Hou S."/>
            <person name="Wollam A."/>
            <person name="Pepin K.H."/>
            <person name="Johnson M."/>
            <person name="Bhonagiri V."/>
            <person name="Nash W.E."/>
            <person name="Warren W."/>
            <person name="Chinwalla A."/>
            <person name="Mardis E.R."/>
            <person name="Wilson R.K."/>
        </authorList>
    </citation>
    <scope>NUCLEOTIDE SEQUENCE [LARGE SCALE GENOMIC DNA]</scope>
    <source>
        <strain evidence="7">DSM 14469</strain>
    </source>
</reference>
<feature type="transmembrane region" description="Helical" evidence="6">
    <location>
        <begin position="173"/>
        <end position="192"/>
    </location>
</feature>
<evidence type="ECO:0000256" key="6">
    <source>
        <dbReference type="SAM" id="Phobius"/>
    </source>
</evidence>
<dbReference type="PANTHER" id="PTHR42948">
    <property type="entry name" value="TRANSPORTER"/>
    <property type="match status" value="1"/>
</dbReference>
<evidence type="ECO:0000256" key="2">
    <source>
        <dbReference type="ARBA" id="ARBA00022448"/>
    </source>
</evidence>
<dbReference type="EMBL" id="ACCL02000023">
    <property type="protein sequence ID" value="EET58981.1"/>
    <property type="molecule type" value="Genomic_DNA"/>
</dbReference>
<keyword evidence="4 6" id="KW-1133">Transmembrane helix</keyword>
<dbReference type="PRINTS" id="PR00176">
    <property type="entry name" value="NANEUSMPORT"/>
</dbReference>
<organism evidence="7 8">
    <name type="scientific">Marvinbryantia formatexigens DSM 14469</name>
    <dbReference type="NCBI Taxonomy" id="478749"/>
    <lineage>
        <taxon>Bacteria</taxon>
        <taxon>Bacillati</taxon>
        <taxon>Bacillota</taxon>
        <taxon>Clostridia</taxon>
        <taxon>Lachnospirales</taxon>
        <taxon>Lachnospiraceae</taxon>
        <taxon>Marvinbryantia</taxon>
    </lineage>
</organism>
<feature type="transmembrane region" description="Helical" evidence="6">
    <location>
        <begin position="36"/>
        <end position="59"/>
    </location>
</feature>
<dbReference type="CDD" id="cd10336">
    <property type="entry name" value="SLC6sbd_Tyt1-Like"/>
    <property type="match status" value="1"/>
</dbReference>
<keyword evidence="2" id="KW-0813">Transport</keyword>
<feature type="transmembrane region" description="Helical" evidence="6">
    <location>
        <begin position="347"/>
        <end position="370"/>
    </location>
</feature>